<evidence type="ECO:0000313" key="4">
    <source>
        <dbReference type="Proteomes" id="UP000094707"/>
    </source>
</evidence>
<dbReference type="PANTHER" id="PTHR46648">
    <property type="entry name" value="HIT FAMILY PROTEIN 1"/>
    <property type="match status" value="1"/>
</dbReference>
<dbReference type="PATRIC" id="fig|129848.4.peg.791"/>
<dbReference type="EMBL" id="LT607756">
    <property type="protein sequence ID" value="SCG85354.1"/>
    <property type="molecule type" value="Genomic_DNA"/>
</dbReference>
<proteinExistence type="predicted"/>
<dbReference type="Proteomes" id="UP000094707">
    <property type="component" value="Chromosome I"/>
</dbReference>
<feature type="short sequence motif" description="Histidine triad motif" evidence="1">
    <location>
        <begin position="98"/>
        <end position="102"/>
    </location>
</feature>
<dbReference type="KEGG" id="mcub:MCBB_0788"/>
<evidence type="ECO:0000313" key="3">
    <source>
        <dbReference type="EMBL" id="SCG85354.1"/>
    </source>
</evidence>
<dbReference type="GO" id="GO:0009117">
    <property type="term" value="P:nucleotide metabolic process"/>
    <property type="evidence" value="ECO:0007669"/>
    <property type="project" value="TreeGrafter"/>
</dbReference>
<dbReference type="Gene3D" id="3.30.428.10">
    <property type="entry name" value="HIT-like"/>
    <property type="match status" value="1"/>
</dbReference>
<reference evidence="3 4" key="1">
    <citation type="submission" date="2016-08" db="EMBL/GenBank/DDBJ databases">
        <authorList>
            <person name="Seilhamer J.J."/>
        </authorList>
    </citation>
    <scope>NUCLEOTIDE SEQUENCE [LARGE SCALE GENOMIC DNA]</scope>
    <source>
        <strain evidence="3">Buetzberg</strain>
    </source>
</reference>
<dbReference type="SUPFAM" id="SSF54197">
    <property type="entry name" value="HIT-like"/>
    <property type="match status" value="1"/>
</dbReference>
<sequence length="150" mass="17530">MGCRYCKILEKENFGDLLLETRHWIVFLAPNQSLVGTCVVALNRHLEGLSGLEMEEWEDFAPLVKRMEHALKCAFHATMFNWGCLMNASYLKDPPEPHLHWHLIPRYNHEVKVNGVIFEDVYFGHMKPQPPKNISLKTRKMISEKIKENL</sequence>
<dbReference type="InterPro" id="IPR011146">
    <property type="entry name" value="HIT-like"/>
</dbReference>
<feature type="domain" description="HIT" evidence="2">
    <location>
        <begin position="4"/>
        <end position="113"/>
    </location>
</feature>
<protein>
    <submittedName>
        <fullName evidence="3">Histidine triad (HIT) protein</fullName>
    </submittedName>
</protein>
<dbReference type="Pfam" id="PF01230">
    <property type="entry name" value="HIT"/>
    <property type="match status" value="1"/>
</dbReference>
<dbReference type="InterPro" id="IPR036265">
    <property type="entry name" value="HIT-like_sf"/>
</dbReference>
<dbReference type="GO" id="GO:0003824">
    <property type="term" value="F:catalytic activity"/>
    <property type="evidence" value="ECO:0007669"/>
    <property type="project" value="InterPro"/>
</dbReference>
<dbReference type="PROSITE" id="PS51084">
    <property type="entry name" value="HIT_2"/>
    <property type="match status" value="1"/>
</dbReference>
<dbReference type="InterPro" id="IPR001310">
    <property type="entry name" value="Histidine_triad_HIT"/>
</dbReference>
<accession>A0A1D3L110</accession>
<dbReference type="AlphaFoldDB" id="A0A1D3L110"/>
<gene>
    <name evidence="3" type="ORF">MCBB_0788</name>
</gene>
<evidence type="ECO:0000256" key="1">
    <source>
        <dbReference type="PROSITE-ProRule" id="PRU00464"/>
    </source>
</evidence>
<dbReference type="PANTHER" id="PTHR46648:SF1">
    <property type="entry name" value="ADENOSINE 5'-MONOPHOSPHORAMIDASE HNT1"/>
    <property type="match status" value="1"/>
</dbReference>
<dbReference type="OrthoDB" id="26806at2157"/>
<organism evidence="3 4">
    <name type="scientific">Methanobacterium congolense</name>
    <dbReference type="NCBI Taxonomy" id="118062"/>
    <lineage>
        <taxon>Archaea</taxon>
        <taxon>Methanobacteriati</taxon>
        <taxon>Methanobacteriota</taxon>
        <taxon>Methanomada group</taxon>
        <taxon>Methanobacteria</taxon>
        <taxon>Methanobacteriales</taxon>
        <taxon>Methanobacteriaceae</taxon>
        <taxon>Methanobacterium</taxon>
    </lineage>
</organism>
<dbReference type="STRING" id="118062.MCBB_0788"/>
<keyword evidence="4" id="KW-1185">Reference proteome</keyword>
<name>A0A1D3L110_9EURY</name>
<evidence type="ECO:0000259" key="2">
    <source>
        <dbReference type="PROSITE" id="PS51084"/>
    </source>
</evidence>